<evidence type="ECO:0000313" key="5">
    <source>
        <dbReference type="EMBL" id="NDV61000.1"/>
    </source>
</evidence>
<evidence type="ECO:0000256" key="2">
    <source>
        <dbReference type="ARBA" id="ARBA00022801"/>
    </source>
</evidence>
<dbReference type="EMBL" id="JAAGNX010000001">
    <property type="protein sequence ID" value="NDV61000.1"/>
    <property type="molecule type" value="Genomic_DNA"/>
</dbReference>
<evidence type="ECO:0000256" key="1">
    <source>
        <dbReference type="ARBA" id="ARBA00008779"/>
    </source>
</evidence>
<dbReference type="PROSITE" id="PS00523">
    <property type="entry name" value="SULFATASE_1"/>
    <property type="match status" value="1"/>
</dbReference>
<feature type="signal peptide" evidence="3">
    <location>
        <begin position="1"/>
        <end position="20"/>
    </location>
</feature>
<dbReference type="InterPro" id="IPR032506">
    <property type="entry name" value="SGSH_C"/>
</dbReference>
<evidence type="ECO:0000313" key="6">
    <source>
        <dbReference type="Proteomes" id="UP000478417"/>
    </source>
</evidence>
<dbReference type="InterPro" id="IPR017850">
    <property type="entry name" value="Alkaline_phosphatase_core_sf"/>
</dbReference>
<feature type="domain" description="N-sulphoglucosamine sulphohydrolase C-terminal" evidence="4">
    <location>
        <begin position="318"/>
        <end position="471"/>
    </location>
</feature>
<dbReference type="InterPro" id="IPR024607">
    <property type="entry name" value="Sulfatase_CS"/>
</dbReference>
<gene>
    <name evidence="5" type="ORF">G0Q06_00900</name>
</gene>
<dbReference type="CDD" id="cd16031">
    <property type="entry name" value="G6S_like"/>
    <property type="match status" value="1"/>
</dbReference>
<protein>
    <submittedName>
        <fullName evidence="5">Sulfatase</fullName>
    </submittedName>
</protein>
<keyword evidence="2" id="KW-0378">Hydrolase</keyword>
<dbReference type="AlphaFoldDB" id="A0A6B2LZQ7"/>
<evidence type="ECO:0000256" key="3">
    <source>
        <dbReference type="SAM" id="SignalP"/>
    </source>
</evidence>
<keyword evidence="3" id="KW-0732">Signal</keyword>
<feature type="chain" id="PRO_5025586287" evidence="3">
    <location>
        <begin position="21"/>
        <end position="497"/>
    </location>
</feature>
<dbReference type="GO" id="GO:0016787">
    <property type="term" value="F:hydrolase activity"/>
    <property type="evidence" value="ECO:0007669"/>
    <property type="project" value="UniProtKB-KW"/>
</dbReference>
<comment type="caution">
    <text evidence="5">The sequence shown here is derived from an EMBL/GenBank/DDBJ whole genome shotgun (WGS) entry which is preliminary data.</text>
</comment>
<dbReference type="Proteomes" id="UP000478417">
    <property type="component" value="Unassembled WGS sequence"/>
</dbReference>
<dbReference type="Pfam" id="PF16347">
    <property type="entry name" value="SGSH_C"/>
    <property type="match status" value="1"/>
</dbReference>
<name>A0A6B2LZQ7_9BACT</name>
<accession>A0A6B2LZQ7</accession>
<evidence type="ECO:0000259" key="4">
    <source>
        <dbReference type="Pfam" id="PF16347"/>
    </source>
</evidence>
<sequence length="497" mass="56505">MIRIIKLIVAVLGMASSAQADKPNILWLFCDDMAVNAIGAYESRFADMNPTPNIDRLAWEGIRFDKCYVANSVCAPSRATLLTGKHSHKNGLRGNLEDFDHDQMQFQKMIGQAGYQSAIFGKTHLRGDVQGFDHWETLPGHGKYENPSLNTANGTIQTTGHSSDVITDHALNWYCTRRDPDKPFILMVHYKAPHRKWIPASRFVGAFKDKIFPEPKTLFDDYETRKLAATHAMGIGKHMKVEKDLKADRWQHRKFLLDESLTGEALVHAKYQAYLQDYFACVAGVDASVGRLLAQLKADGIYDNTIVMFSSDQGFYLGEHGWFDKRWMYEESFRTPFLVKWSGVTTPGSSNSDLVQNIDFAPTFLDIAGVDAPGEMQGESLVPLFKGQTPTDWRKSLYYHYYMTQHGTTPHEGVSKGDFKLIRFYGEKTGGTDQWELFDLETDSAELNNLYDNPDMTGKVAELKAELFRLRDYYDVPDEKVGKVQRNNRDGHRANFR</sequence>
<dbReference type="SUPFAM" id="SSF53649">
    <property type="entry name" value="Alkaline phosphatase-like"/>
    <property type="match status" value="1"/>
</dbReference>
<organism evidence="5 6">
    <name type="scientific">Oceanipulchritudo coccoides</name>
    <dbReference type="NCBI Taxonomy" id="2706888"/>
    <lineage>
        <taxon>Bacteria</taxon>
        <taxon>Pseudomonadati</taxon>
        <taxon>Verrucomicrobiota</taxon>
        <taxon>Opitutia</taxon>
        <taxon>Puniceicoccales</taxon>
        <taxon>Oceanipulchritudinaceae</taxon>
        <taxon>Oceanipulchritudo</taxon>
    </lineage>
</organism>
<dbReference type="PANTHER" id="PTHR43108:SF6">
    <property type="entry name" value="N-SULPHOGLUCOSAMINE SULPHOHYDROLASE"/>
    <property type="match status" value="1"/>
</dbReference>
<dbReference type="PANTHER" id="PTHR43108">
    <property type="entry name" value="N-ACETYLGLUCOSAMINE-6-SULFATASE FAMILY MEMBER"/>
    <property type="match status" value="1"/>
</dbReference>
<reference evidence="5 6" key="1">
    <citation type="submission" date="2020-02" db="EMBL/GenBank/DDBJ databases">
        <title>Albibacoteraceae fam. nov., the first described family within the subdivision 4 Verrucomicrobia.</title>
        <authorList>
            <person name="Xi F."/>
        </authorList>
    </citation>
    <scope>NUCLEOTIDE SEQUENCE [LARGE SCALE GENOMIC DNA]</scope>
    <source>
        <strain evidence="5 6">CK1056</strain>
    </source>
</reference>
<dbReference type="Gene3D" id="3.40.720.10">
    <property type="entry name" value="Alkaline Phosphatase, subunit A"/>
    <property type="match status" value="1"/>
</dbReference>
<proteinExistence type="inferred from homology"/>
<keyword evidence="6" id="KW-1185">Reference proteome</keyword>
<comment type="similarity">
    <text evidence="1">Belongs to the sulfatase family.</text>
</comment>